<evidence type="ECO:0000313" key="2">
    <source>
        <dbReference type="EMBL" id="EER08864.1"/>
    </source>
</evidence>
<dbReference type="OrthoDB" id="10619042at2759"/>
<keyword evidence="3" id="KW-1185">Reference proteome</keyword>
<dbReference type="AlphaFoldDB" id="C5L2X7"/>
<feature type="transmembrane region" description="Helical" evidence="1">
    <location>
        <begin position="277"/>
        <end position="299"/>
    </location>
</feature>
<accession>C5L2X7</accession>
<name>C5L2X7_PERM5</name>
<dbReference type="RefSeq" id="XP_002777048.1">
    <property type="nucleotide sequence ID" value="XM_002777002.1"/>
</dbReference>
<sequence>MGEGLVGVAGDETMNGPFVDYPSKSLAPRLAATPRYPLEELLSSTTSSSGDAFTCHSPNDIGKSSSTTVSECPMSPLDSYPSFDVFYTEWVQKLIEEESDDDHMNVSDISMALEPDQMVEHSGAASEFFPALSTVYATLQPVGIWVGLNYLASKIGYASGGWEIIWTLADIGWIELSDCGLYCRLADSWGGASCDEQTVVSHECEDMPPHGVYRGALEFDKDWRQQQFGDGGGGGGGLESPIVEAVELSHSTEGLWRLADGADRTTSAATILGRVELGLLAFIFCLVATDISYTIHELLFKQPSTPEMGLQLISKCLNAAYWFICVDTIFVILDIGFIVSMGGMITRSRGGTTSKADGRHVGNMNKAKRGRHPLALNRTRKEVDPLERKPIRCMPRKKKTCRRCRRSCINCRFDEICEYMEPRGAWVSVRWIRGRLDSMGRKALDHMLTVGWLEGTPCGRYCRAYPKRRSPPERESRSAATDDVPAFNIGRDDAECQIDEWDIDSCEELLHEDAPPIQDDDRTPSVKAEECSSECSWELCESSYSM</sequence>
<reference evidence="2 3" key="1">
    <citation type="submission" date="2008-07" db="EMBL/GenBank/DDBJ databases">
        <authorList>
            <person name="El-Sayed N."/>
            <person name="Caler E."/>
            <person name="Inman J."/>
            <person name="Amedeo P."/>
            <person name="Hass B."/>
            <person name="Wortman J."/>
        </authorList>
    </citation>
    <scope>NUCLEOTIDE SEQUENCE [LARGE SCALE GENOMIC DNA]</scope>
    <source>
        <strain evidence="3">ATCC 50983 / TXsc</strain>
    </source>
</reference>
<dbReference type="GeneID" id="9064696"/>
<proteinExistence type="predicted"/>
<dbReference type="Proteomes" id="UP000007800">
    <property type="component" value="Unassembled WGS sequence"/>
</dbReference>
<evidence type="ECO:0000256" key="1">
    <source>
        <dbReference type="SAM" id="Phobius"/>
    </source>
</evidence>
<keyword evidence="1" id="KW-1133">Transmembrane helix</keyword>
<protein>
    <submittedName>
        <fullName evidence="2">Uncharacterized protein</fullName>
    </submittedName>
</protein>
<evidence type="ECO:0000313" key="3">
    <source>
        <dbReference type="Proteomes" id="UP000007800"/>
    </source>
</evidence>
<dbReference type="InParanoid" id="C5L2X7"/>
<feature type="transmembrane region" description="Helical" evidence="1">
    <location>
        <begin position="319"/>
        <end position="339"/>
    </location>
</feature>
<dbReference type="EMBL" id="GG678669">
    <property type="protein sequence ID" value="EER08864.1"/>
    <property type="molecule type" value="Genomic_DNA"/>
</dbReference>
<keyword evidence="1" id="KW-0812">Transmembrane</keyword>
<gene>
    <name evidence="2" type="ORF">Pmar_PMAR003112</name>
</gene>
<keyword evidence="1" id="KW-0472">Membrane</keyword>
<organism evidence="3">
    <name type="scientific">Perkinsus marinus (strain ATCC 50983 / TXsc)</name>
    <dbReference type="NCBI Taxonomy" id="423536"/>
    <lineage>
        <taxon>Eukaryota</taxon>
        <taxon>Sar</taxon>
        <taxon>Alveolata</taxon>
        <taxon>Perkinsozoa</taxon>
        <taxon>Perkinsea</taxon>
        <taxon>Perkinsida</taxon>
        <taxon>Perkinsidae</taxon>
        <taxon>Perkinsus</taxon>
    </lineage>
</organism>